<sequence>MNSIFGHCVSTYTKKPRAEQIKSAPGSGKPGHLGRATVEGDVSTTVVYQNPDWPMTAGEYSLTSGD</sequence>
<protein>
    <submittedName>
        <fullName evidence="2">Uncharacterized protein</fullName>
    </submittedName>
</protein>
<accession>A0A9D9IVD0</accession>
<dbReference type="Proteomes" id="UP000823771">
    <property type="component" value="Unassembled WGS sequence"/>
</dbReference>
<name>A0A9D9IVD0_9BACT</name>
<reference evidence="2" key="1">
    <citation type="submission" date="2020-10" db="EMBL/GenBank/DDBJ databases">
        <authorList>
            <person name="Gilroy R."/>
        </authorList>
    </citation>
    <scope>NUCLEOTIDE SEQUENCE</scope>
    <source>
        <strain evidence="2">2478</strain>
    </source>
</reference>
<organism evidence="2 3">
    <name type="scientific">Candidatus Cryptobacteroides excrementipullorum</name>
    <dbReference type="NCBI Taxonomy" id="2840761"/>
    <lineage>
        <taxon>Bacteria</taxon>
        <taxon>Pseudomonadati</taxon>
        <taxon>Bacteroidota</taxon>
        <taxon>Bacteroidia</taxon>
        <taxon>Bacteroidales</taxon>
        <taxon>Candidatus Cryptobacteroides</taxon>
    </lineage>
</organism>
<evidence type="ECO:0000313" key="3">
    <source>
        <dbReference type="Proteomes" id="UP000823771"/>
    </source>
</evidence>
<gene>
    <name evidence="2" type="ORF">IAB80_09170</name>
</gene>
<evidence type="ECO:0000256" key="1">
    <source>
        <dbReference type="SAM" id="MobiDB-lite"/>
    </source>
</evidence>
<dbReference type="AlphaFoldDB" id="A0A9D9IVD0"/>
<proteinExistence type="predicted"/>
<feature type="region of interest" description="Disordered" evidence="1">
    <location>
        <begin position="16"/>
        <end position="35"/>
    </location>
</feature>
<comment type="caution">
    <text evidence="2">The sequence shown here is derived from an EMBL/GenBank/DDBJ whole genome shotgun (WGS) entry which is preliminary data.</text>
</comment>
<dbReference type="EMBL" id="JADILZ010000084">
    <property type="protein sequence ID" value="MBO8479040.1"/>
    <property type="molecule type" value="Genomic_DNA"/>
</dbReference>
<reference evidence="2" key="2">
    <citation type="journal article" date="2021" name="PeerJ">
        <title>Extensive microbial diversity within the chicken gut microbiome revealed by metagenomics and culture.</title>
        <authorList>
            <person name="Gilroy R."/>
            <person name="Ravi A."/>
            <person name="Getino M."/>
            <person name="Pursley I."/>
            <person name="Horton D.L."/>
            <person name="Alikhan N.F."/>
            <person name="Baker D."/>
            <person name="Gharbi K."/>
            <person name="Hall N."/>
            <person name="Watson M."/>
            <person name="Adriaenssens E.M."/>
            <person name="Foster-Nyarko E."/>
            <person name="Jarju S."/>
            <person name="Secka A."/>
            <person name="Antonio M."/>
            <person name="Oren A."/>
            <person name="Chaudhuri R.R."/>
            <person name="La Ragione R."/>
            <person name="Hildebrand F."/>
            <person name="Pallen M.J."/>
        </authorList>
    </citation>
    <scope>NUCLEOTIDE SEQUENCE</scope>
    <source>
        <strain evidence="2">2478</strain>
    </source>
</reference>
<evidence type="ECO:0000313" key="2">
    <source>
        <dbReference type="EMBL" id="MBO8479040.1"/>
    </source>
</evidence>